<dbReference type="Pfam" id="PF02825">
    <property type="entry name" value="WWE"/>
    <property type="match status" value="6"/>
</dbReference>
<dbReference type="InterPro" id="IPR018123">
    <property type="entry name" value="WWE-dom_subgr"/>
</dbReference>
<evidence type="ECO:0000313" key="8">
    <source>
        <dbReference type="Proteomes" id="UP001152622"/>
    </source>
</evidence>
<dbReference type="PROSITE" id="PS50918">
    <property type="entry name" value="WWE"/>
    <property type="match status" value="6"/>
</dbReference>
<dbReference type="PANTHER" id="PTHR45740:SF14">
    <property type="entry name" value="NOVEL PROTEIN"/>
    <property type="match status" value="1"/>
</dbReference>
<feature type="compositionally biased region" description="Polar residues" evidence="5">
    <location>
        <begin position="257"/>
        <end position="269"/>
    </location>
</feature>
<keyword evidence="3" id="KW-0539">Nucleus</keyword>
<dbReference type="Proteomes" id="UP001152622">
    <property type="component" value="Chromosome 1"/>
</dbReference>
<feature type="domain" description="WWE" evidence="6">
    <location>
        <begin position="171"/>
        <end position="252"/>
    </location>
</feature>
<dbReference type="InterPro" id="IPR051712">
    <property type="entry name" value="ARTD-AVP"/>
</dbReference>
<feature type="domain" description="WWE" evidence="6">
    <location>
        <begin position="373"/>
        <end position="454"/>
    </location>
</feature>
<comment type="subcellular location">
    <subcellularLocation>
        <location evidence="1">Nucleus</location>
    </subcellularLocation>
</comment>
<sequence length="649" mass="74622">MASRRQYQWQLNDGQQWMSINNDHVIEAHYCQPGAKGITIFTSDYGRIFIDFDKMEVQGCQLYIRRQTFLAHDEMQEMGWYYNDNRRWYEYGSQGSSSSKASVSSSDLERQYTTPQRNIRFTVGNLSYSLDIQAMAQTNLTTGVPRRVRRRPKLNSIIKINSPASSFQLPLNQQSASHIEGGWKWQFQADEGVWTDYNSPSCSVDSDEIERCYQRNPQGQVKFKSKRFSYTLNFTGMFQTNSSTGTQRSVRREQAEVQPTDQSPASSFQLPLNQQSASHIEGGWKWQFQADEGVWTDYNSPSCSVDSDEIERCYQRNPQGQVKFKSKRFSYTLNFTGMFQTNSSTGTQRSVRREQAEVQPTDQSPASSFQLPLNQQSASHIEGGWKWQFQADEGVWTDYNSPSCSVDSDEIERCYQRNPQGQVKFKSKRFSYTLNFTGMFQTNSSTGTQRSVRREQAEVQPTDQRVAFSPLHHPATPQAVTLPLPSSAGYTWEFMGDEGMWTEYQTPSCSIDGMEIERIFQLNSQGQTKFTAGRYIYTLDFPGMHQTNDILGTQRVVRRLLKNSPQLNSSDSAGTQCRWQYKDVDGAWRDFVKGSCNVSSQDIENSYQQNPSGTMSFGTNHFQYELDFSAMTQTNQSTRTVRKVRRHQE</sequence>
<evidence type="ECO:0000256" key="3">
    <source>
        <dbReference type="ARBA" id="ARBA00023242"/>
    </source>
</evidence>
<dbReference type="EMBL" id="JAINUF010000001">
    <property type="protein sequence ID" value="KAJ8381953.1"/>
    <property type="molecule type" value="Genomic_DNA"/>
</dbReference>
<dbReference type="InterPro" id="IPR037197">
    <property type="entry name" value="WWE_dom_sf"/>
</dbReference>
<dbReference type="SUPFAM" id="SSF117839">
    <property type="entry name" value="WWE domain"/>
    <property type="match status" value="6"/>
</dbReference>
<feature type="region of interest" description="Disordered" evidence="5">
    <location>
        <begin position="342"/>
        <end position="370"/>
    </location>
</feature>
<feature type="domain" description="WWE" evidence="6">
    <location>
        <begin position="565"/>
        <end position="646"/>
    </location>
</feature>
<dbReference type="SMART" id="SM00678">
    <property type="entry name" value="WWE"/>
    <property type="match status" value="6"/>
</dbReference>
<feature type="domain" description="WWE" evidence="6">
    <location>
        <begin position="66"/>
        <end position="150"/>
    </location>
</feature>
<accession>A0A9Q1GDZ5</accession>
<comment type="caution">
    <text evidence="7">The sequence shown here is derived from an EMBL/GenBank/DDBJ whole genome shotgun (WGS) entry which is preliminary data.</text>
</comment>
<dbReference type="PANTHER" id="PTHR45740">
    <property type="entry name" value="POLY [ADP-RIBOSE] POLYMERASE"/>
    <property type="match status" value="1"/>
</dbReference>
<protein>
    <recommendedName>
        <fullName evidence="6">WWE domain-containing protein</fullName>
    </recommendedName>
</protein>
<keyword evidence="8" id="KW-1185">Reference proteome</keyword>
<proteinExistence type="inferred from homology"/>
<dbReference type="Gene3D" id="3.30.720.50">
    <property type="match status" value="6"/>
</dbReference>
<dbReference type="GO" id="GO:0005634">
    <property type="term" value="C:nucleus"/>
    <property type="evidence" value="ECO:0007669"/>
    <property type="project" value="UniProtKB-SubCell"/>
</dbReference>
<dbReference type="InterPro" id="IPR004170">
    <property type="entry name" value="WWE_dom"/>
</dbReference>
<name>A0A9Q1GDZ5_SYNKA</name>
<dbReference type="GO" id="GO:0008270">
    <property type="term" value="F:zinc ion binding"/>
    <property type="evidence" value="ECO:0007669"/>
    <property type="project" value="InterPro"/>
</dbReference>
<evidence type="ECO:0000256" key="5">
    <source>
        <dbReference type="SAM" id="MobiDB-lite"/>
    </source>
</evidence>
<dbReference type="GO" id="GO:1990404">
    <property type="term" value="F:NAD+-protein mono-ADP-ribosyltransferase activity"/>
    <property type="evidence" value="ECO:0007669"/>
    <property type="project" value="TreeGrafter"/>
</dbReference>
<organism evidence="7 8">
    <name type="scientific">Synaphobranchus kaupii</name>
    <name type="common">Kaup's arrowtooth eel</name>
    <dbReference type="NCBI Taxonomy" id="118154"/>
    <lineage>
        <taxon>Eukaryota</taxon>
        <taxon>Metazoa</taxon>
        <taxon>Chordata</taxon>
        <taxon>Craniata</taxon>
        <taxon>Vertebrata</taxon>
        <taxon>Euteleostomi</taxon>
        <taxon>Actinopterygii</taxon>
        <taxon>Neopterygii</taxon>
        <taxon>Teleostei</taxon>
        <taxon>Anguilliformes</taxon>
        <taxon>Synaphobranchidae</taxon>
        <taxon>Synaphobranchus</taxon>
    </lineage>
</organism>
<gene>
    <name evidence="7" type="ORF">SKAU_G00027310</name>
</gene>
<evidence type="ECO:0000259" key="6">
    <source>
        <dbReference type="PROSITE" id="PS50918"/>
    </source>
</evidence>
<feature type="region of interest" description="Disordered" evidence="5">
    <location>
        <begin position="240"/>
        <end position="269"/>
    </location>
</feature>
<evidence type="ECO:0000256" key="4">
    <source>
        <dbReference type="ARBA" id="ARBA00024347"/>
    </source>
</evidence>
<feature type="domain" description="WWE" evidence="6">
    <location>
        <begin position="478"/>
        <end position="559"/>
    </location>
</feature>
<dbReference type="AlphaFoldDB" id="A0A9Q1GDZ5"/>
<feature type="domain" description="WWE" evidence="6">
    <location>
        <begin position="272"/>
        <end position="353"/>
    </location>
</feature>
<feature type="compositionally biased region" description="Polar residues" evidence="5">
    <location>
        <begin position="358"/>
        <end position="370"/>
    </location>
</feature>
<dbReference type="GO" id="GO:0003950">
    <property type="term" value="F:NAD+ poly-ADP-ribosyltransferase activity"/>
    <property type="evidence" value="ECO:0007669"/>
    <property type="project" value="TreeGrafter"/>
</dbReference>
<evidence type="ECO:0000256" key="1">
    <source>
        <dbReference type="ARBA" id="ARBA00004123"/>
    </source>
</evidence>
<evidence type="ECO:0000256" key="2">
    <source>
        <dbReference type="ARBA" id="ARBA00004906"/>
    </source>
</evidence>
<comment type="similarity">
    <text evidence="4">Belongs to the ARTD/PARP family.</text>
</comment>
<evidence type="ECO:0000313" key="7">
    <source>
        <dbReference type="EMBL" id="KAJ8381953.1"/>
    </source>
</evidence>
<reference evidence="7" key="1">
    <citation type="journal article" date="2023" name="Science">
        <title>Genome structures resolve the early diversification of teleost fishes.</title>
        <authorList>
            <person name="Parey E."/>
            <person name="Louis A."/>
            <person name="Montfort J."/>
            <person name="Bouchez O."/>
            <person name="Roques C."/>
            <person name="Iampietro C."/>
            <person name="Lluch J."/>
            <person name="Castinel A."/>
            <person name="Donnadieu C."/>
            <person name="Desvignes T."/>
            <person name="Floi Bucao C."/>
            <person name="Jouanno E."/>
            <person name="Wen M."/>
            <person name="Mejri S."/>
            <person name="Dirks R."/>
            <person name="Jansen H."/>
            <person name="Henkel C."/>
            <person name="Chen W.J."/>
            <person name="Zahm M."/>
            <person name="Cabau C."/>
            <person name="Klopp C."/>
            <person name="Thompson A.W."/>
            <person name="Robinson-Rechavi M."/>
            <person name="Braasch I."/>
            <person name="Lecointre G."/>
            <person name="Bobe J."/>
            <person name="Postlethwait J.H."/>
            <person name="Berthelot C."/>
            <person name="Roest Crollius H."/>
            <person name="Guiguen Y."/>
        </authorList>
    </citation>
    <scope>NUCLEOTIDE SEQUENCE</scope>
    <source>
        <strain evidence="7">WJC10195</strain>
    </source>
</reference>
<dbReference type="OrthoDB" id="24952at2759"/>
<comment type="pathway">
    <text evidence="2">Protein modification; protein ubiquitination.</text>
</comment>
<dbReference type="Pfam" id="PF23466">
    <property type="entry name" value="WWE_4"/>
    <property type="match status" value="1"/>
</dbReference>